<proteinExistence type="predicted"/>
<dbReference type="AlphaFoldDB" id="A0A6G1L186"/>
<protein>
    <submittedName>
        <fullName evidence="2">Uncharacterized protein</fullName>
    </submittedName>
</protein>
<feature type="compositionally biased region" description="Low complexity" evidence="1">
    <location>
        <begin position="153"/>
        <end position="174"/>
    </location>
</feature>
<evidence type="ECO:0000313" key="2">
    <source>
        <dbReference type="EMBL" id="KAF2766617.1"/>
    </source>
</evidence>
<sequence length="258" mass="29326">MQQRTSQQATRPQSEDDPNLSQRDRNSSHSPPSQAQPGGRNVPARTPSPGSPQHSNTSSFQRNELYREFNVARQGLEEARQQLRAREREMWDNFNVHMLTSSNSSVARFEQHVMFVLREEHQRLHEAEDEYMDVRQTLLDADLSLPSEGSDVSSARPAARSGSGSKRGRPLSPGEQASMKRRRFRMDQRLDSWRAGIAPPSLRNVSSVEGSVVDELAESRSALDLESPHRRQQSVSPWRARLREEYKAGIEAQRSGRK</sequence>
<name>A0A6G1L186_9PEZI</name>
<feature type="compositionally biased region" description="Polar residues" evidence="1">
    <location>
        <begin position="1"/>
        <end position="12"/>
    </location>
</feature>
<gene>
    <name evidence="2" type="ORF">EJ03DRAFT_174558</name>
</gene>
<dbReference type="EMBL" id="ML995868">
    <property type="protein sequence ID" value="KAF2766617.1"/>
    <property type="molecule type" value="Genomic_DNA"/>
</dbReference>
<keyword evidence="3" id="KW-1185">Reference proteome</keyword>
<feature type="region of interest" description="Disordered" evidence="1">
    <location>
        <begin position="1"/>
        <end position="63"/>
    </location>
</feature>
<accession>A0A6G1L186</accession>
<dbReference type="Proteomes" id="UP000799436">
    <property type="component" value="Unassembled WGS sequence"/>
</dbReference>
<evidence type="ECO:0000313" key="3">
    <source>
        <dbReference type="Proteomes" id="UP000799436"/>
    </source>
</evidence>
<organism evidence="2 3">
    <name type="scientific">Teratosphaeria nubilosa</name>
    <dbReference type="NCBI Taxonomy" id="161662"/>
    <lineage>
        <taxon>Eukaryota</taxon>
        <taxon>Fungi</taxon>
        <taxon>Dikarya</taxon>
        <taxon>Ascomycota</taxon>
        <taxon>Pezizomycotina</taxon>
        <taxon>Dothideomycetes</taxon>
        <taxon>Dothideomycetidae</taxon>
        <taxon>Mycosphaerellales</taxon>
        <taxon>Teratosphaeriaceae</taxon>
        <taxon>Teratosphaeria</taxon>
    </lineage>
</organism>
<feature type="compositionally biased region" description="Polar residues" evidence="1">
    <location>
        <begin position="51"/>
        <end position="62"/>
    </location>
</feature>
<feature type="region of interest" description="Disordered" evidence="1">
    <location>
        <begin position="144"/>
        <end position="182"/>
    </location>
</feature>
<reference evidence="2" key="1">
    <citation type="journal article" date="2020" name="Stud. Mycol.">
        <title>101 Dothideomycetes genomes: a test case for predicting lifestyles and emergence of pathogens.</title>
        <authorList>
            <person name="Haridas S."/>
            <person name="Albert R."/>
            <person name="Binder M."/>
            <person name="Bloem J."/>
            <person name="Labutti K."/>
            <person name="Salamov A."/>
            <person name="Andreopoulos B."/>
            <person name="Baker S."/>
            <person name="Barry K."/>
            <person name="Bills G."/>
            <person name="Bluhm B."/>
            <person name="Cannon C."/>
            <person name="Castanera R."/>
            <person name="Culley D."/>
            <person name="Daum C."/>
            <person name="Ezra D."/>
            <person name="Gonzalez J."/>
            <person name="Henrissat B."/>
            <person name="Kuo A."/>
            <person name="Liang C."/>
            <person name="Lipzen A."/>
            <person name="Lutzoni F."/>
            <person name="Magnuson J."/>
            <person name="Mondo S."/>
            <person name="Nolan M."/>
            <person name="Ohm R."/>
            <person name="Pangilinan J."/>
            <person name="Park H.-J."/>
            <person name="Ramirez L."/>
            <person name="Alfaro M."/>
            <person name="Sun H."/>
            <person name="Tritt A."/>
            <person name="Yoshinaga Y."/>
            <person name="Zwiers L.-H."/>
            <person name="Turgeon B."/>
            <person name="Goodwin S."/>
            <person name="Spatafora J."/>
            <person name="Crous P."/>
            <person name="Grigoriev I."/>
        </authorList>
    </citation>
    <scope>NUCLEOTIDE SEQUENCE</scope>
    <source>
        <strain evidence="2">CBS 116005</strain>
    </source>
</reference>
<evidence type="ECO:0000256" key="1">
    <source>
        <dbReference type="SAM" id="MobiDB-lite"/>
    </source>
</evidence>